<evidence type="ECO:0000259" key="2">
    <source>
        <dbReference type="Pfam" id="PF12697"/>
    </source>
</evidence>
<comment type="caution">
    <text evidence="3">The sequence shown here is derived from an EMBL/GenBank/DDBJ whole genome shotgun (WGS) entry which is preliminary data.</text>
</comment>
<dbReference type="InterPro" id="IPR029058">
    <property type="entry name" value="AB_hydrolase_fold"/>
</dbReference>
<dbReference type="InterPro" id="IPR000073">
    <property type="entry name" value="AB_hydrolase_1"/>
</dbReference>
<dbReference type="PANTHER" id="PTHR43798">
    <property type="entry name" value="MONOACYLGLYCEROL LIPASE"/>
    <property type="match status" value="1"/>
</dbReference>
<dbReference type="GO" id="GO:0016020">
    <property type="term" value="C:membrane"/>
    <property type="evidence" value="ECO:0007669"/>
    <property type="project" value="TreeGrafter"/>
</dbReference>
<reference evidence="3 4" key="1">
    <citation type="submission" date="2019-09" db="EMBL/GenBank/DDBJ databases">
        <title>Pimelobacter sp. isolated from Paulinella.</title>
        <authorList>
            <person name="Jeong S.E."/>
        </authorList>
    </citation>
    <scope>NUCLEOTIDE SEQUENCE [LARGE SCALE GENOMIC DNA]</scope>
    <source>
        <strain evidence="3 4">Pch-N</strain>
    </source>
</reference>
<dbReference type="Proteomes" id="UP000449906">
    <property type="component" value="Unassembled WGS sequence"/>
</dbReference>
<dbReference type="Pfam" id="PF12697">
    <property type="entry name" value="Abhydrolase_6"/>
    <property type="match status" value="1"/>
</dbReference>
<dbReference type="AlphaFoldDB" id="A0A7J5E317"/>
<feature type="domain" description="AB hydrolase-1" evidence="2">
    <location>
        <begin position="46"/>
        <end position="268"/>
    </location>
</feature>
<dbReference type="EMBL" id="WBVM01000001">
    <property type="protein sequence ID" value="KAB2812670.1"/>
    <property type="molecule type" value="Genomic_DNA"/>
</dbReference>
<evidence type="ECO:0000256" key="1">
    <source>
        <dbReference type="ARBA" id="ARBA00022801"/>
    </source>
</evidence>
<dbReference type="PANTHER" id="PTHR43798:SF31">
    <property type="entry name" value="AB HYDROLASE SUPERFAMILY PROTEIN YCLE"/>
    <property type="match status" value="1"/>
</dbReference>
<proteinExistence type="predicted"/>
<name>A0A7J5E317_NOCSI</name>
<evidence type="ECO:0000313" key="3">
    <source>
        <dbReference type="EMBL" id="KAB2812670.1"/>
    </source>
</evidence>
<protein>
    <submittedName>
        <fullName evidence="3">Alpha/beta hydrolase</fullName>
    </submittedName>
</protein>
<dbReference type="InterPro" id="IPR050266">
    <property type="entry name" value="AB_hydrolase_sf"/>
</dbReference>
<accession>A0A7J5E317</accession>
<dbReference type="Gene3D" id="3.40.50.1820">
    <property type="entry name" value="alpha/beta hydrolase"/>
    <property type="match status" value="1"/>
</dbReference>
<keyword evidence="1 3" id="KW-0378">Hydrolase</keyword>
<sequence>MDQTYKKDVESRIMRTPPEVLPRRVELRGGVSVLLREAAAPPARRVLLVHPANMQAASWTRVLGRLPADWSCAAVDLPGHGHSARRESYDLATWTASCRHVLDELGWPAAHGVGASVGAAVLAALAAADPGRLASLTTVGGACRPASDAESAEFLAELERLGAPGLLRAIVAGEAGLTPEQAAEAVAHTVPQAGRAQVAAIWRAAAASAALDHADRITCPVLAVVGEHDQGCPVADSAELARRTGGRLAVLAGQGHLPFYGAADEVADLVRAHVTGR</sequence>
<gene>
    <name evidence="3" type="ORF">F9L07_13060</name>
</gene>
<dbReference type="GO" id="GO:0016787">
    <property type="term" value="F:hydrolase activity"/>
    <property type="evidence" value="ECO:0007669"/>
    <property type="project" value="UniProtKB-KW"/>
</dbReference>
<evidence type="ECO:0000313" key="4">
    <source>
        <dbReference type="Proteomes" id="UP000449906"/>
    </source>
</evidence>
<dbReference type="SUPFAM" id="SSF53474">
    <property type="entry name" value="alpha/beta-Hydrolases"/>
    <property type="match status" value="1"/>
</dbReference>
<organism evidence="3 4">
    <name type="scientific">Nocardioides simplex</name>
    <name type="common">Arthrobacter simplex</name>
    <dbReference type="NCBI Taxonomy" id="2045"/>
    <lineage>
        <taxon>Bacteria</taxon>
        <taxon>Bacillati</taxon>
        <taxon>Actinomycetota</taxon>
        <taxon>Actinomycetes</taxon>
        <taxon>Propionibacteriales</taxon>
        <taxon>Nocardioidaceae</taxon>
        <taxon>Pimelobacter</taxon>
    </lineage>
</organism>